<gene>
    <name evidence="2" type="ORF">HNR46_003651</name>
</gene>
<dbReference type="EMBL" id="JACHFD010000025">
    <property type="protein sequence ID" value="MBB5353394.1"/>
    <property type="molecule type" value="Genomic_DNA"/>
</dbReference>
<proteinExistence type="predicted"/>
<feature type="transmembrane region" description="Helical" evidence="1">
    <location>
        <begin position="113"/>
        <end position="135"/>
    </location>
</feature>
<dbReference type="Gene3D" id="1.25.10.10">
    <property type="entry name" value="Leucine-rich Repeat Variant"/>
    <property type="match status" value="1"/>
</dbReference>
<evidence type="ECO:0000313" key="3">
    <source>
        <dbReference type="Proteomes" id="UP000557717"/>
    </source>
</evidence>
<dbReference type="InterPro" id="IPR011989">
    <property type="entry name" value="ARM-like"/>
</dbReference>
<organism evidence="2 3">
    <name type="scientific">Haloferula luteola</name>
    <dbReference type="NCBI Taxonomy" id="595692"/>
    <lineage>
        <taxon>Bacteria</taxon>
        <taxon>Pseudomonadati</taxon>
        <taxon>Verrucomicrobiota</taxon>
        <taxon>Verrucomicrobiia</taxon>
        <taxon>Verrucomicrobiales</taxon>
        <taxon>Verrucomicrobiaceae</taxon>
        <taxon>Haloferula</taxon>
    </lineage>
</organism>
<accession>A0A840VCZ7</accession>
<keyword evidence="1" id="KW-0472">Membrane</keyword>
<reference evidence="2 3" key="1">
    <citation type="submission" date="2020-08" db="EMBL/GenBank/DDBJ databases">
        <title>Genomic Encyclopedia of Type Strains, Phase IV (KMG-IV): sequencing the most valuable type-strain genomes for metagenomic binning, comparative biology and taxonomic classification.</title>
        <authorList>
            <person name="Goeker M."/>
        </authorList>
    </citation>
    <scope>NUCLEOTIDE SEQUENCE [LARGE SCALE GENOMIC DNA]</scope>
    <source>
        <strain evidence="2 3">YC6886</strain>
    </source>
</reference>
<keyword evidence="1" id="KW-1133">Transmembrane helix</keyword>
<dbReference type="AlphaFoldDB" id="A0A840VCZ7"/>
<sequence length="508" mass="55695">MPTEFVGKMVECGSCDARFRVTDEVMGRIKRFYPGENRDPRLERFSRVPMKSGPMPQFQAAPAMANPEVSRPIRTFSPLRLMLGIASGIFILLIGMILVVGGEPGRLLDGASMAKRLILAGFGGLIGTILLIVANPWAKKKGLAGGLVATLLLSVLPFLFKTGLPDAERTPSAAAPTPFVPVDPASGDPLAALKEEMTYSKLGEAIENYGPTGQKDGVSAVGVWLRDVREYNKDLIVKYLIRQTHAGDKSWAYSRPPSDYLVVLHDVAPDLKALARTCQAFGQVGRTIDELQVVEVKVDNERFVAGPIDKLTNPEDPSFYELNRRELESIDSTRVEQAVRRLSNAPPTQYRTDISRRLSELLENADADLAENLSEALMKWSEPGDGAAEAVHAAAKRIARAKKEVPRPMIEFLVAVKDERAIDFIQELWLKKPRDWEALYGDMGPSIEASVISALPGDSLLLRMSAIRLLGRVGSARSLPTLQSMKSESEGEILVQINQAIAEIQGRQ</sequence>
<comment type="caution">
    <text evidence="2">The sequence shown here is derived from an EMBL/GenBank/DDBJ whole genome shotgun (WGS) entry which is preliminary data.</text>
</comment>
<dbReference type="RefSeq" id="WP_184021248.1">
    <property type="nucleotide sequence ID" value="NZ_JACHFD010000025.1"/>
</dbReference>
<name>A0A840VCZ7_9BACT</name>
<evidence type="ECO:0000256" key="1">
    <source>
        <dbReference type="SAM" id="Phobius"/>
    </source>
</evidence>
<keyword evidence="1" id="KW-0812">Transmembrane</keyword>
<dbReference type="Proteomes" id="UP000557717">
    <property type="component" value="Unassembled WGS sequence"/>
</dbReference>
<keyword evidence="3" id="KW-1185">Reference proteome</keyword>
<evidence type="ECO:0000313" key="2">
    <source>
        <dbReference type="EMBL" id="MBB5353394.1"/>
    </source>
</evidence>
<feature type="transmembrane region" description="Helical" evidence="1">
    <location>
        <begin position="142"/>
        <end position="160"/>
    </location>
</feature>
<protein>
    <submittedName>
        <fullName evidence="2">Uncharacterized protein</fullName>
    </submittedName>
</protein>
<feature type="transmembrane region" description="Helical" evidence="1">
    <location>
        <begin position="81"/>
        <end position="101"/>
    </location>
</feature>